<dbReference type="EMBL" id="CP049055">
    <property type="protein sequence ID" value="QII11720.1"/>
    <property type="molecule type" value="Genomic_DNA"/>
</dbReference>
<name>Q1Q3L1_KUEST</name>
<reference evidence="1" key="2">
    <citation type="submission" date="2006-01" db="EMBL/GenBank/DDBJ databases">
        <authorList>
            <person name="Genoscope"/>
        </authorList>
    </citation>
    <scope>NUCLEOTIDE SEQUENCE</scope>
</reference>
<dbReference type="Proteomes" id="UP000501926">
    <property type="component" value="Chromosome"/>
</dbReference>
<reference evidence="2 3" key="3">
    <citation type="submission" date="2020-02" db="EMBL/GenBank/DDBJ databases">
        <title>Newly sequenced genome of strain CSTR1 showed variability in Candidatus Kuenenia stuttgartiensis genomes.</title>
        <authorList>
            <person name="Ding C."/>
            <person name="Adrian L."/>
        </authorList>
    </citation>
    <scope>NUCLEOTIDE SEQUENCE [LARGE SCALE GENOMIC DNA]</scope>
    <source>
        <strain evidence="2 3">CSTR1</strain>
    </source>
</reference>
<proteinExistence type="predicted"/>
<dbReference type="AlphaFoldDB" id="Q1Q3L1"/>
<organism evidence="1">
    <name type="scientific">Kuenenia stuttgartiensis</name>
    <dbReference type="NCBI Taxonomy" id="174633"/>
    <lineage>
        <taxon>Bacteria</taxon>
        <taxon>Pseudomonadati</taxon>
        <taxon>Planctomycetota</taxon>
        <taxon>Candidatus Brocadiia</taxon>
        <taxon>Candidatus Brocadiales</taxon>
        <taxon>Candidatus Brocadiaceae</taxon>
        <taxon>Candidatus Kuenenia</taxon>
    </lineage>
</organism>
<protein>
    <submittedName>
        <fullName evidence="1">Uncharacterized protein</fullName>
    </submittedName>
</protein>
<gene>
    <name evidence="2" type="ORF">KsCSTR_23410</name>
    <name evidence="1" type="ORF">kuste3846</name>
</gene>
<accession>Q1Q3L1</accession>
<evidence type="ECO:0000313" key="3">
    <source>
        <dbReference type="Proteomes" id="UP000501926"/>
    </source>
</evidence>
<sequence>MQDIFKICLCKYPILGVYKMHACFWIKWITCACVSAKLGRAVKRQKPNGILFYPPLNPLPRGDLSNSSIWSWG</sequence>
<reference evidence="1" key="1">
    <citation type="journal article" date="2006" name="Nature">
        <title>Deciphering the evolution and metabolism of an anammox bacterium from a community genome.</title>
        <authorList>
            <person name="Strous M."/>
            <person name="Pelletier E."/>
            <person name="Mangenot S."/>
            <person name="Rattei T."/>
            <person name="Lehner A."/>
            <person name="Taylor M.W."/>
            <person name="Horn M."/>
            <person name="Daims H."/>
            <person name="Bartol-Mavel D."/>
            <person name="Wincker P."/>
            <person name="Barbe V."/>
            <person name="Fonknechten N."/>
            <person name="Vallenet D."/>
            <person name="Segurens B."/>
            <person name="Schenowitz-Truong C."/>
            <person name="Medigue C."/>
            <person name="Collingro A."/>
            <person name="Snel B."/>
            <person name="Dutilh B.E."/>
            <person name="OpDenCamp H.J.M."/>
            <person name="vanDerDrift C."/>
            <person name="Cirpus I."/>
            <person name="vanDePas-Schoonen K.T."/>
            <person name="Harhangi H.R."/>
            <person name="vanNiftrik L."/>
            <person name="Schmid M."/>
            <person name="Keltjens J."/>
            <person name="vanDeVossenberg J."/>
            <person name="Kartal B."/>
            <person name="Meier H."/>
            <person name="Frishman D."/>
            <person name="Huynen M.A."/>
            <person name="Mewes H."/>
            <person name="Weissenbach J."/>
            <person name="Jetten M.S.M."/>
            <person name="Wagner M."/>
            <person name="LePaslier D."/>
        </authorList>
    </citation>
    <scope>NUCLEOTIDE SEQUENCE</scope>
</reference>
<evidence type="ECO:0000313" key="2">
    <source>
        <dbReference type="EMBL" id="QII11720.1"/>
    </source>
</evidence>
<evidence type="ECO:0000313" key="1">
    <source>
        <dbReference type="EMBL" id="CAJ74609.1"/>
    </source>
</evidence>
<dbReference type="EMBL" id="CT573071">
    <property type="protein sequence ID" value="CAJ74609.1"/>
    <property type="molecule type" value="Genomic_DNA"/>
</dbReference>